<dbReference type="KEGG" id="rtn:A6122_2651"/>
<protein>
    <recommendedName>
        <fullName evidence="3">DUF2254 domain-containing protein</fullName>
    </recommendedName>
</protein>
<reference evidence="1 2" key="1">
    <citation type="submission" date="2016-05" db="EMBL/GenBank/DDBJ databases">
        <title>Complete genome sequence of Rathayibacter tritici NCPPB 1953.</title>
        <authorList>
            <person name="Park J."/>
            <person name="Lee H.-H."/>
            <person name="Lee S.-W."/>
            <person name="Seo Y.-S."/>
        </authorList>
    </citation>
    <scope>NUCLEOTIDE SEQUENCE [LARGE SCALE GENOMIC DNA]</scope>
    <source>
        <strain evidence="1 2">NCPPB 1953</strain>
    </source>
</reference>
<gene>
    <name evidence="1" type="ORF">A6122_2651</name>
</gene>
<organism evidence="1 2">
    <name type="scientific">Rathayibacter tritici</name>
    <dbReference type="NCBI Taxonomy" id="33888"/>
    <lineage>
        <taxon>Bacteria</taxon>
        <taxon>Bacillati</taxon>
        <taxon>Actinomycetota</taxon>
        <taxon>Actinomycetes</taxon>
        <taxon>Micrococcales</taxon>
        <taxon>Microbacteriaceae</taxon>
        <taxon>Rathayibacter</taxon>
    </lineage>
</organism>
<dbReference type="Pfam" id="PF10011">
    <property type="entry name" value="DUF2254"/>
    <property type="match status" value="1"/>
</dbReference>
<dbReference type="OrthoDB" id="5126255at2"/>
<proteinExistence type="predicted"/>
<dbReference type="InterPro" id="IPR018723">
    <property type="entry name" value="DUF2254_membrane"/>
</dbReference>
<dbReference type="Proteomes" id="UP000077071">
    <property type="component" value="Chromosome"/>
</dbReference>
<dbReference type="STRING" id="33888.A6122_2651"/>
<evidence type="ECO:0000313" key="1">
    <source>
        <dbReference type="EMBL" id="AND17764.1"/>
    </source>
</evidence>
<dbReference type="RefSeq" id="WP_068256043.1">
    <property type="nucleotide sequence ID" value="NZ_CP015515.1"/>
</dbReference>
<evidence type="ECO:0008006" key="3">
    <source>
        <dbReference type="Google" id="ProtNLM"/>
    </source>
</evidence>
<dbReference type="PATRIC" id="fig|33888.3.peg.2971"/>
<accession>A0A160KVP6</accession>
<keyword evidence="2" id="KW-1185">Reference proteome</keyword>
<name>A0A160KVP6_9MICO</name>
<sequence length="247" mass="26452">MALGSGRRPRRSLEEEILLASERGSGARTRAELVPPSGRRLVLPPGSGTLLRVDAGALVSLAAQEDLLIALERRPGEHAVAATPLLSWWSATPSVPGEEEERRLDALVLRTVELGAGPAEDVDSRLRELARVGDLDALGSALALLARIPDPPAAFQDGDGFLRVMVPESPFERRLEVLTEAQGTAGALLVLLRDCAFTATLPRRRSAIAAMNERVRASAEPGRLDSARLDLLAEAVDAALDKRWTVL</sequence>
<dbReference type="AlphaFoldDB" id="A0A160KVP6"/>
<dbReference type="EMBL" id="CP015515">
    <property type="protein sequence ID" value="AND17764.1"/>
    <property type="molecule type" value="Genomic_DNA"/>
</dbReference>
<evidence type="ECO:0000313" key="2">
    <source>
        <dbReference type="Proteomes" id="UP000077071"/>
    </source>
</evidence>